<dbReference type="InterPro" id="IPR032675">
    <property type="entry name" value="LRR_dom_sf"/>
</dbReference>
<dbReference type="SMART" id="SM00256">
    <property type="entry name" value="FBOX"/>
    <property type="match status" value="1"/>
</dbReference>
<gene>
    <name evidence="2" type="ORF">EXIGLDRAFT_737506</name>
</gene>
<sequence>MTVTLPTLWQLPIDVLSCVLDQLDQPAVLRAAAVSTHWRNCATHHPNYYRHVAFQNGRDGRHVGTIDVDRVSKKFHDTVDNALSTTTRLGVFICVYDPTSGQRDDLIAAIITLASALRRIMPLVCKLRIVLPARSLVHRFLAVLQAAPAPILRSLSVRLTDEIPKGLFQLIAPKLTVVTLEDRTRLPSTEIAALSQVTSLVLERVAPDVLVASLRNLPNLRHLSCKLLEEYRGDDVLADLTLDTSVVRRLQSLHISANCRTDPGQRNLKALEQLCAGCPTLRTVTARLTGDRHFAQPPPKLSTLQGPLVVSLVYVPLSDPIRPPSYSPLDNAHLNIESDQTGATYDLLVVGLTVDWCFKSHIHVYSNITRLRMLHWYLRGATPDASGEFPPGSYTHVFAFLPKVEELRIDIANMPKWLPNENWERELRLFSFNRAEAVELVKQQPRAWPALRELALTASDGSRPDVNKSARRGRTPRVWTPPKAVVVARDHLANYARLLRLPSMSGERPALVLSEFVVLESAEGGDSVARFLDNIDY</sequence>
<dbReference type="Pfam" id="PF12937">
    <property type="entry name" value="F-box-like"/>
    <property type="match status" value="1"/>
</dbReference>
<dbReference type="InterPro" id="IPR036047">
    <property type="entry name" value="F-box-like_dom_sf"/>
</dbReference>
<dbReference type="AlphaFoldDB" id="A0A166AQ22"/>
<dbReference type="InterPro" id="IPR001810">
    <property type="entry name" value="F-box_dom"/>
</dbReference>
<evidence type="ECO:0000313" key="2">
    <source>
        <dbReference type="EMBL" id="KZV94059.1"/>
    </source>
</evidence>
<dbReference type="PROSITE" id="PS50181">
    <property type="entry name" value="FBOX"/>
    <property type="match status" value="1"/>
</dbReference>
<dbReference type="SUPFAM" id="SSF81383">
    <property type="entry name" value="F-box domain"/>
    <property type="match status" value="1"/>
</dbReference>
<reference evidence="2 3" key="1">
    <citation type="journal article" date="2016" name="Mol. Biol. Evol.">
        <title>Comparative Genomics of Early-Diverging Mushroom-Forming Fungi Provides Insights into the Origins of Lignocellulose Decay Capabilities.</title>
        <authorList>
            <person name="Nagy L.G."/>
            <person name="Riley R."/>
            <person name="Tritt A."/>
            <person name="Adam C."/>
            <person name="Daum C."/>
            <person name="Floudas D."/>
            <person name="Sun H."/>
            <person name="Yadav J.S."/>
            <person name="Pangilinan J."/>
            <person name="Larsson K.H."/>
            <person name="Matsuura K."/>
            <person name="Barry K."/>
            <person name="Labutti K."/>
            <person name="Kuo R."/>
            <person name="Ohm R.A."/>
            <person name="Bhattacharya S.S."/>
            <person name="Shirouzu T."/>
            <person name="Yoshinaga Y."/>
            <person name="Martin F.M."/>
            <person name="Grigoriev I.V."/>
            <person name="Hibbett D.S."/>
        </authorList>
    </citation>
    <scope>NUCLEOTIDE SEQUENCE [LARGE SCALE GENOMIC DNA]</scope>
    <source>
        <strain evidence="2 3">HHB12029</strain>
    </source>
</reference>
<dbReference type="SUPFAM" id="SSF52047">
    <property type="entry name" value="RNI-like"/>
    <property type="match status" value="1"/>
</dbReference>
<accession>A0A166AQ22</accession>
<protein>
    <recommendedName>
        <fullName evidence="1">F-box domain-containing protein</fullName>
    </recommendedName>
</protein>
<dbReference type="EMBL" id="KV425979">
    <property type="protein sequence ID" value="KZV94059.1"/>
    <property type="molecule type" value="Genomic_DNA"/>
</dbReference>
<proteinExistence type="predicted"/>
<feature type="domain" description="F-box" evidence="1">
    <location>
        <begin position="5"/>
        <end position="52"/>
    </location>
</feature>
<dbReference type="InParanoid" id="A0A166AQ22"/>
<evidence type="ECO:0000313" key="3">
    <source>
        <dbReference type="Proteomes" id="UP000077266"/>
    </source>
</evidence>
<organism evidence="2 3">
    <name type="scientific">Exidia glandulosa HHB12029</name>
    <dbReference type="NCBI Taxonomy" id="1314781"/>
    <lineage>
        <taxon>Eukaryota</taxon>
        <taxon>Fungi</taxon>
        <taxon>Dikarya</taxon>
        <taxon>Basidiomycota</taxon>
        <taxon>Agaricomycotina</taxon>
        <taxon>Agaricomycetes</taxon>
        <taxon>Auriculariales</taxon>
        <taxon>Exidiaceae</taxon>
        <taxon>Exidia</taxon>
    </lineage>
</organism>
<keyword evidence="3" id="KW-1185">Reference proteome</keyword>
<dbReference type="Proteomes" id="UP000077266">
    <property type="component" value="Unassembled WGS sequence"/>
</dbReference>
<dbReference type="Gene3D" id="3.80.10.10">
    <property type="entry name" value="Ribonuclease Inhibitor"/>
    <property type="match status" value="1"/>
</dbReference>
<name>A0A166AQ22_EXIGL</name>
<evidence type="ECO:0000259" key="1">
    <source>
        <dbReference type="PROSITE" id="PS50181"/>
    </source>
</evidence>